<keyword evidence="3" id="KW-0808">Transferase</keyword>
<dbReference type="PANTHER" id="PTHR33841:SF1">
    <property type="entry name" value="DNA METHYLTRANSFERASE A"/>
    <property type="match status" value="1"/>
</dbReference>
<evidence type="ECO:0000313" key="12">
    <source>
        <dbReference type="Proteomes" id="UP000016986"/>
    </source>
</evidence>
<dbReference type="Gene3D" id="3.90.220.10">
    <property type="entry name" value="Adenine-n6-DNA-methyltransferase Taqi, Chain A, domain 2"/>
    <property type="match status" value="1"/>
</dbReference>
<dbReference type="GO" id="GO:0009007">
    <property type="term" value="F:site-specific DNA-methyltransferase (adenine-specific) activity"/>
    <property type="evidence" value="ECO:0007669"/>
    <property type="project" value="UniProtKB-EC"/>
</dbReference>
<dbReference type="Pfam" id="PF12950">
    <property type="entry name" value="TaqI_C"/>
    <property type="match status" value="1"/>
</dbReference>
<evidence type="ECO:0000313" key="11">
    <source>
        <dbReference type="EMBL" id="GAD52326.1"/>
    </source>
</evidence>
<dbReference type="eggNOG" id="arCOG02636">
    <property type="taxonomic scope" value="Archaea"/>
</dbReference>
<evidence type="ECO:0000259" key="9">
    <source>
        <dbReference type="Pfam" id="PF07669"/>
    </source>
</evidence>
<evidence type="ECO:0000256" key="3">
    <source>
        <dbReference type="ARBA" id="ARBA00022679"/>
    </source>
</evidence>
<evidence type="ECO:0000256" key="8">
    <source>
        <dbReference type="SAM" id="MobiDB-lite"/>
    </source>
</evidence>
<name>U2YER8_9EURY</name>
<accession>U2YER8</accession>
<dbReference type="SUPFAM" id="SSF116734">
    <property type="entry name" value="DNA methylase specificity domain"/>
    <property type="match status" value="1"/>
</dbReference>
<keyword evidence="2" id="KW-0489">Methyltransferase</keyword>
<dbReference type="Gene3D" id="3.40.50.150">
    <property type="entry name" value="Vaccinia Virus protein VP39"/>
    <property type="match status" value="1"/>
</dbReference>
<dbReference type="PROSITE" id="PS00092">
    <property type="entry name" value="N6_MTASE"/>
    <property type="match status" value="1"/>
</dbReference>
<evidence type="ECO:0000256" key="6">
    <source>
        <dbReference type="ARBA" id="ARBA00023125"/>
    </source>
</evidence>
<keyword evidence="5" id="KW-0680">Restriction system</keyword>
<dbReference type="InterPro" id="IPR023135">
    <property type="entry name" value="N6_DNA_MeTrfase_TaqI_C"/>
</dbReference>
<comment type="caution">
    <text evidence="11">The sequence shown here is derived from an EMBL/GenBank/DDBJ whole genome shotgun (WGS) entry which is preliminary data.</text>
</comment>
<dbReference type="GO" id="GO:0003677">
    <property type="term" value="F:DNA binding"/>
    <property type="evidence" value="ECO:0007669"/>
    <property type="project" value="UniProtKB-KW"/>
</dbReference>
<dbReference type="EC" id="2.1.1.72" evidence="1"/>
<evidence type="ECO:0000256" key="2">
    <source>
        <dbReference type="ARBA" id="ARBA00022603"/>
    </source>
</evidence>
<dbReference type="SUPFAM" id="SSF53335">
    <property type="entry name" value="S-adenosyl-L-methionine-dependent methyltransferases"/>
    <property type="match status" value="1"/>
</dbReference>
<feature type="compositionally biased region" description="Low complexity" evidence="8">
    <location>
        <begin position="450"/>
        <end position="466"/>
    </location>
</feature>
<dbReference type="InterPro" id="IPR002052">
    <property type="entry name" value="DNA_methylase_N6_adenine_CS"/>
</dbReference>
<dbReference type="PRINTS" id="PR00507">
    <property type="entry name" value="N12N6MTFRASE"/>
</dbReference>
<dbReference type="PANTHER" id="PTHR33841">
    <property type="entry name" value="DNA METHYLTRANSFERASE YEEA-RELATED"/>
    <property type="match status" value="1"/>
</dbReference>
<keyword evidence="6" id="KW-0238">DNA-binding</keyword>
<dbReference type="AlphaFoldDB" id="U2YER8"/>
<dbReference type="InterPro" id="IPR025931">
    <property type="entry name" value="TaqI_C"/>
</dbReference>
<dbReference type="InterPro" id="IPR050953">
    <property type="entry name" value="N4_N6_ade-DNA_methylase"/>
</dbReference>
<feature type="region of interest" description="Disordered" evidence="8">
    <location>
        <begin position="428"/>
        <end position="466"/>
    </location>
</feature>
<proteinExistence type="predicted"/>
<reference evidence="11 12" key="1">
    <citation type="submission" date="2013-09" db="EMBL/GenBank/DDBJ databases">
        <title>Whole genome sequencing of Halarchaeum acidiphilum strain MH1-52-1.</title>
        <authorList>
            <person name="Shimane Y."/>
            <person name="Minegishi H."/>
            <person name="Nishi S."/>
            <person name="Echigo A."/>
            <person name="Shuto A."/>
            <person name="Konishi M."/>
            <person name="Ito T."/>
            <person name="Ohkuma M."/>
            <person name="Ohta Y."/>
            <person name="Nagano Y."/>
            <person name="Tsubouchi T."/>
            <person name="Mori K."/>
            <person name="Usui K."/>
            <person name="Kamekura M."/>
            <person name="Usami R."/>
            <person name="Takaki Y."/>
            <person name="Hatada Y."/>
        </authorList>
    </citation>
    <scope>NUCLEOTIDE SEQUENCE [LARGE SCALE GENOMIC DNA]</scope>
    <source>
        <strain evidence="11 12">JCM 16109</strain>
    </source>
</reference>
<feature type="domain" description="Type II methyltransferase M.TaqI-like" evidence="9">
    <location>
        <begin position="11"/>
        <end position="104"/>
    </location>
</feature>
<gene>
    <name evidence="11" type="ORF">MBEHAL_1086</name>
</gene>
<dbReference type="Pfam" id="PF07669">
    <property type="entry name" value="Eco57I"/>
    <property type="match status" value="1"/>
</dbReference>
<feature type="compositionally biased region" description="Basic residues" evidence="8">
    <location>
        <begin position="436"/>
        <end position="449"/>
    </location>
</feature>
<dbReference type="InterPro" id="IPR011639">
    <property type="entry name" value="MethylTrfase_TaqI-like_dom"/>
</dbReference>
<evidence type="ECO:0000259" key="10">
    <source>
        <dbReference type="Pfam" id="PF12950"/>
    </source>
</evidence>
<sequence>MFYGDGGGRLEDPGFDAVIGNPPYVEVGDPIEEYLRGTFEVSEYFVDLFHVFLEQGVQLLSEDGEFGYIVPEPWLTMENTRRLRQFVLTNTAVEQVVRFEKTVFDEATVDTIILTLRKTDNPGRVRVLRAENGGNQIQGVTETNQLDQESLLDTPQKRIEVRQTSKETDLLRHIRSASVQLDEIADVSIGIQAYNRSKHTEEQIENRIFHADTQESEEYLPELSGQDVSRYSVKHDGETWVKYGDHLHDYRPMRYFSAPRILVREITSSGRHKIHAAYTEETYCNYKTILNILPTGDYSGKYLLAILNSTAMSWIFLRTSNKVVSDTFPRISVTDLEGLNVPLIDFEKSTPLSEQKLTELFEGYLRTGDSAPLRSAVSDIVDFSSGHPGVLHDFLRARVDDLTDWQERRSSIDVTLLNYLGNYTEGPSLPISVSSSRRRRTSSMRRPRTTRSSASATSRPSATAPA</sequence>
<evidence type="ECO:0000256" key="4">
    <source>
        <dbReference type="ARBA" id="ARBA00022691"/>
    </source>
</evidence>
<dbReference type="GO" id="GO:0009307">
    <property type="term" value="P:DNA restriction-modification system"/>
    <property type="evidence" value="ECO:0007669"/>
    <property type="project" value="UniProtKB-KW"/>
</dbReference>
<dbReference type="GO" id="GO:0032259">
    <property type="term" value="P:methylation"/>
    <property type="evidence" value="ECO:0007669"/>
    <property type="project" value="UniProtKB-KW"/>
</dbReference>
<organism evidence="11 12">
    <name type="scientific">Halarchaeum acidiphilum MH1-52-1</name>
    <dbReference type="NCBI Taxonomy" id="1261545"/>
    <lineage>
        <taxon>Archaea</taxon>
        <taxon>Methanobacteriati</taxon>
        <taxon>Methanobacteriota</taxon>
        <taxon>Stenosarchaea group</taxon>
        <taxon>Halobacteria</taxon>
        <taxon>Halobacteriales</taxon>
        <taxon>Halobacteriaceae</taxon>
    </lineage>
</organism>
<keyword evidence="12" id="KW-1185">Reference proteome</keyword>
<dbReference type="EMBL" id="BATA01000020">
    <property type="protein sequence ID" value="GAD52326.1"/>
    <property type="molecule type" value="Genomic_DNA"/>
</dbReference>
<evidence type="ECO:0000256" key="7">
    <source>
        <dbReference type="ARBA" id="ARBA00047942"/>
    </source>
</evidence>
<protein>
    <recommendedName>
        <fullName evidence="1">site-specific DNA-methyltransferase (adenine-specific)</fullName>
        <ecNumber evidence="1">2.1.1.72</ecNumber>
    </recommendedName>
</protein>
<dbReference type="eggNOG" id="arCOG02626">
    <property type="taxonomic scope" value="Archaea"/>
</dbReference>
<keyword evidence="4" id="KW-0949">S-adenosyl-L-methionine</keyword>
<dbReference type="Proteomes" id="UP000016986">
    <property type="component" value="Unassembled WGS sequence"/>
</dbReference>
<feature type="domain" description="TaqI-like C-terminal specificity" evidence="10">
    <location>
        <begin position="221"/>
        <end position="339"/>
    </location>
</feature>
<dbReference type="InterPro" id="IPR029063">
    <property type="entry name" value="SAM-dependent_MTases_sf"/>
</dbReference>
<evidence type="ECO:0000256" key="1">
    <source>
        <dbReference type="ARBA" id="ARBA00011900"/>
    </source>
</evidence>
<evidence type="ECO:0000256" key="5">
    <source>
        <dbReference type="ARBA" id="ARBA00022747"/>
    </source>
</evidence>
<comment type="catalytic activity">
    <reaction evidence="7">
        <text>a 2'-deoxyadenosine in DNA + S-adenosyl-L-methionine = an N(6)-methyl-2'-deoxyadenosine in DNA + S-adenosyl-L-homocysteine + H(+)</text>
        <dbReference type="Rhea" id="RHEA:15197"/>
        <dbReference type="Rhea" id="RHEA-COMP:12418"/>
        <dbReference type="Rhea" id="RHEA-COMP:12419"/>
        <dbReference type="ChEBI" id="CHEBI:15378"/>
        <dbReference type="ChEBI" id="CHEBI:57856"/>
        <dbReference type="ChEBI" id="CHEBI:59789"/>
        <dbReference type="ChEBI" id="CHEBI:90615"/>
        <dbReference type="ChEBI" id="CHEBI:90616"/>
        <dbReference type="EC" id="2.1.1.72"/>
    </reaction>
</comment>
<dbReference type="RefSeq" id="WP_020221630.1">
    <property type="nucleotide sequence ID" value="NZ_BATA01000020.1"/>
</dbReference>